<dbReference type="RefSeq" id="WP_010899741.1">
    <property type="nucleotide sequence ID" value="NC_002570.2"/>
</dbReference>
<evidence type="ECO:0000256" key="3">
    <source>
        <dbReference type="ARBA" id="ARBA00022490"/>
    </source>
</evidence>
<evidence type="ECO:0000313" key="8">
    <source>
        <dbReference type="Proteomes" id="UP000001258"/>
    </source>
</evidence>
<dbReference type="NCBIfam" id="TIGR00208">
    <property type="entry name" value="fliS"/>
    <property type="match status" value="1"/>
</dbReference>
<comment type="subcellular location">
    <subcellularLocation>
        <location evidence="1 6">Cytoplasm</location>
        <location evidence="1 6">Cytosol</location>
    </subcellularLocation>
</comment>
<accession>Q9K6W1</accession>
<dbReference type="Pfam" id="PF02561">
    <property type="entry name" value="FliS"/>
    <property type="match status" value="1"/>
</dbReference>
<organism evidence="7 8">
    <name type="scientific">Halalkalibacterium halodurans (strain ATCC BAA-125 / DSM 18197 / FERM 7344 / JCM 9153 / C-125)</name>
    <name type="common">Bacillus halodurans</name>
    <dbReference type="NCBI Taxonomy" id="272558"/>
    <lineage>
        <taxon>Bacteria</taxon>
        <taxon>Bacillati</taxon>
        <taxon>Bacillota</taxon>
        <taxon>Bacilli</taxon>
        <taxon>Bacillales</taxon>
        <taxon>Bacillaceae</taxon>
        <taxon>Halalkalibacterium (ex Joshi et al. 2022)</taxon>
    </lineage>
</organism>
<keyword evidence="7" id="KW-0969">Cilium</keyword>
<keyword evidence="7" id="KW-0282">Flagellum</keyword>
<name>Q9K6W1_HALH5</name>
<dbReference type="AlphaFoldDB" id="Q9K6W1"/>
<keyword evidence="4 6" id="KW-1005">Bacterial flagellum biogenesis</keyword>
<dbReference type="Gene3D" id="1.20.120.340">
    <property type="entry name" value="Flagellar protein FliS"/>
    <property type="match status" value="1"/>
</dbReference>
<dbReference type="Proteomes" id="UP000001258">
    <property type="component" value="Chromosome"/>
</dbReference>
<dbReference type="GO" id="GO:0071973">
    <property type="term" value="P:bacterial-type flagellum-dependent cell motility"/>
    <property type="evidence" value="ECO:0007669"/>
    <property type="project" value="TreeGrafter"/>
</dbReference>
<evidence type="ECO:0000256" key="4">
    <source>
        <dbReference type="ARBA" id="ARBA00022795"/>
    </source>
</evidence>
<dbReference type="EMBL" id="BA000004">
    <property type="protein sequence ID" value="BAB07332.1"/>
    <property type="molecule type" value="Genomic_DNA"/>
</dbReference>
<dbReference type="HOGENOM" id="CLU_080373_3_2_9"/>
<dbReference type="SUPFAM" id="SSF101116">
    <property type="entry name" value="Flagellar export chaperone FliS"/>
    <property type="match status" value="1"/>
</dbReference>
<dbReference type="PANTHER" id="PTHR34773">
    <property type="entry name" value="FLAGELLAR SECRETION CHAPERONE FLIS"/>
    <property type="match status" value="1"/>
</dbReference>
<dbReference type="GO" id="GO:0044780">
    <property type="term" value="P:bacterial-type flagellum assembly"/>
    <property type="evidence" value="ECO:0007669"/>
    <property type="project" value="InterPro"/>
</dbReference>
<comment type="similarity">
    <text evidence="2 6">Belongs to the FliS family.</text>
</comment>
<keyword evidence="7" id="KW-0966">Cell projection</keyword>
<gene>
    <name evidence="7" type="primary">fliS</name>
</gene>
<protein>
    <recommendedName>
        <fullName evidence="6">Flagellar secretion chaperone FliS</fullName>
    </recommendedName>
</protein>
<dbReference type="PIR" id="E84101">
    <property type="entry name" value="E84101"/>
</dbReference>
<keyword evidence="8" id="KW-1185">Reference proteome</keyword>
<evidence type="ECO:0000256" key="2">
    <source>
        <dbReference type="ARBA" id="ARBA00008787"/>
    </source>
</evidence>
<dbReference type="InterPro" id="IPR003713">
    <property type="entry name" value="FliS"/>
</dbReference>
<dbReference type="eggNOG" id="COG1516">
    <property type="taxonomic scope" value="Bacteria"/>
</dbReference>
<evidence type="ECO:0000256" key="6">
    <source>
        <dbReference type="PIRNR" id="PIRNR039090"/>
    </source>
</evidence>
<dbReference type="InterPro" id="IPR036584">
    <property type="entry name" value="FliS_sf"/>
</dbReference>
<dbReference type="PANTHER" id="PTHR34773:SF1">
    <property type="entry name" value="FLAGELLAR SECRETION CHAPERONE FLIS"/>
    <property type="match status" value="1"/>
</dbReference>
<evidence type="ECO:0000256" key="1">
    <source>
        <dbReference type="ARBA" id="ARBA00004514"/>
    </source>
</evidence>
<dbReference type="KEGG" id="bha:BH3613"/>
<dbReference type="GO" id="GO:0005829">
    <property type="term" value="C:cytosol"/>
    <property type="evidence" value="ECO:0007669"/>
    <property type="project" value="UniProtKB-SubCell"/>
</dbReference>
<dbReference type="OrthoDB" id="1524959at2"/>
<evidence type="ECO:0000313" key="7">
    <source>
        <dbReference type="EMBL" id="BAB07332.1"/>
    </source>
</evidence>
<sequence length="133" mass="15241">MAMKNPYQTYQTNKVETSSPAELTLMLYNGCLKFISQAQHAIENNAIEEKNTHLQKAQNIIRELMVTLKGDTELGKNMLALYDFILNRLTEANLENNLTKLSEAEDLVKQFRDTWKEALQIDRKKRHGNGGEA</sequence>
<dbReference type="STRING" id="272558.gene:10729526"/>
<dbReference type="CDD" id="cd16098">
    <property type="entry name" value="FliS"/>
    <property type="match status" value="1"/>
</dbReference>
<evidence type="ECO:0000256" key="5">
    <source>
        <dbReference type="ARBA" id="ARBA00023186"/>
    </source>
</evidence>
<keyword evidence="5" id="KW-0143">Chaperone</keyword>
<proteinExistence type="inferred from homology"/>
<dbReference type="PIRSF" id="PIRSF039090">
    <property type="entry name" value="Flis"/>
    <property type="match status" value="1"/>
</dbReference>
<reference evidence="7 8" key="1">
    <citation type="journal article" date="2000" name="Nucleic Acids Res.">
        <title>Complete genome sequence of the alkaliphilic bacterium Bacillus halodurans and genomic sequence comparison with Bacillus subtilis.</title>
        <authorList>
            <person name="Takami H."/>
            <person name="Nakasone K."/>
            <person name="Takaki Y."/>
            <person name="Maeno G."/>
            <person name="Sasaki R."/>
            <person name="Masui N."/>
            <person name="Fuji F."/>
            <person name="Hirama C."/>
            <person name="Nakamura Y."/>
            <person name="Ogasawara N."/>
            <person name="Kuhara S."/>
            <person name="Horikoshi K."/>
        </authorList>
    </citation>
    <scope>NUCLEOTIDE SEQUENCE [LARGE SCALE GENOMIC DNA]</scope>
    <source>
        <strain evidence="8">ATCC BAA-125 / DSM 18197 / FERM 7344 / JCM 9153 / C-125</strain>
    </source>
</reference>
<keyword evidence="3 6" id="KW-0963">Cytoplasm</keyword>